<feature type="region of interest" description="Disordered" evidence="2">
    <location>
        <begin position="97"/>
        <end position="116"/>
    </location>
</feature>
<evidence type="ECO:0000313" key="4">
    <source>
        <dbReference type="EMBL" id="KAF3885654.1"/>
    </source>
</evidence>
<feature type="compositionally biased region" description="Polar residues" evidence="2">
    <location>
        <begin position="99"/>
        <end position="113"/>
    </location>
</feature>
<dbReference type="InterPro" id="IPR007527">
    <property type="entry name" value="Znf_SWIM"/>
</dbReference>
<feature type="domain" description="SWIM-type" evidence="3">
    <location>
        <begin position="55"/>
        <end position="89"/>
    </location>
</feature>
<evidence type="ECO:0000313" key="5">
    <source>
        <dbReference type="EMBL" id="KIE08677.1"/>
    </source>
</evidence>
<sequence>MLRSDLLALTADDLTVLSNRGLVKRALKEIEEGRVSSTITEDGRGNVTVSWSDDVECVLPAGEELSDKHCSCSAIAICRHLIRSILIYQRTAVPKQELSDSQENSPPTPSHSAWNPGEIDDAQLAQYFNKATVSRALREFNSGHVIELIKSSKPIARIHTLAYTVKFLVPGDIRYTYCDCSEPSPCRHTLFGVWAFRQLSSEQMSGIISTQKEATPIPVDVLDEIENNLRSLLFVGIRGLSATAIGRLRRLEQTCRNSGLIWNAEILAELVQEKERYDSRDARFSPTKVVELIGELCIRCDAIRNDTGVVPQLFIRGSQADKLTEIGAARLLGLGCGVQVQRQNVRFIAYFQDTDLGTVVAVCQDFAESPQEANIEPPEFWKMAEKPAFKQVSFTTLGAGEMLVKGGKRTPNYQFLPSRTQVIVNPQSFQWESLRSPLLVEDFHSLRSHLQLQSPSSLRPRRLTENFHVFWVHQVENIEFSSIEQAVIAVLYDCDRNRSILKFPYTYRNRVGTESLLGHLLNKRLLFVAGHIYLSTEGLVITPVSLIFQTGESRTMLQPWICQNLEIDGDLNLSKIEKIFLSEDLLNDSNCHPVALFLEQLQQAMSDLTVMGLERIDSQILSHCQKICDCGKAMGFVDSIKRMTQLIEILEQKNNSLDWDWQPATQIILELSLLIKLSQDIM</sequence>
<organism evidence="5">
    <name type="scientific">Tolypothrix bouteillei VB521301</name>
    <dbReference type="NCBI Taxonomy" id="1479485"/>
    <lineage>
        <taxon>Bacteria</taxon>
        <taxon>Bacillati</taxon>
        <taxon>Cyanobacteriota</taxon>
        <taxon>Cyanophyceae</taxon>
        <taxon>Nostocales</taxon>
        <taxon>Tolypothrichaceae</taxon>
        <taxon>Tolypothrix</taxon>
    </lineage>
</organism>
<dbReference type="STRING" id="1479485.DA73_0229580"/>
<feature type="domain" description="SWIM-type" evidence="3">
    <location>
        <begin position="163"/>
        <end position="197"/>
    </location>
</feature>
<dbReference type="PROSITE" id="PS50966">
    <property type="entry name" value="ZF_SWIM"/>
    <property type="match status" value="2"/>
</dbReference>
<dbReference type="EMBL" id="JHEG02000058">
    <property type="protein sequence ID" value="KIE08677.1"/>
    <property type="molecule type" value="Genomic_DNA"/>
</dbReference>
<dbReference type="OrthoDB" id="242553at2"/>
<accession>A0A0C1N288</accession>
<evidence type="ECO:0000313" key="6">
    <source>
        <dbReference type="Proteomes" id="UP000029738"/>
    </source>
</evidence>
<evidence type="ECO:0000256" key="2">
    <source>
        <dbReference type="SAM" id="MobiDB-lite"/>
    </source>
</evidence>
<dbReference type="Proteomes" id="UP000029738">
    <property type="component" value="Unassembled WGS sequence"/>
</dbReference>
<dbReference type="AlphaFoldDB" id="A0A0C1N288"/>
<evidence type="ECO:0000259" key="3">
    <source>
        <dbReference type="PROSITE" id="PS50966"/>
    </source>
</evidence>
<evidence type="ECO:0000256" key="1">
    <source>
        <dbReference type="PROSITE-ProRule" id="PRU00325"/>
    </source>
</evidence>
<dbReference type="EMBL" id="JHEG04000001">
    <property type="protein sequence ID" value="KAF3885654.1"/>
    <property type="molecule type" value="Genomic_DNA"/>
</dbReference>
<reference evidence="4" key="2">
    <citation type="submission" date="2019-11" db="EMBL/GenBank/DDBJ databases">
        <title>Improved Assembly of Tolypothrix boutellei genome.</title>
        <authorList>
            <person name="Sarangi A.N."/>
            <person name="Mukherjee M."/>
            <person name="Ghosh S."/>
            <person name="Singh D."/>
            <person name="Das A."/>
            <person name="Kant S."/>
            <person name="Prusty A."/>
            <person name="Tripathy S."/>
        </authorList>
    </citation>
    <scope>NUCLEOTIDE SEQUENCE</scope>
    <source>
        <strain evidence="4">VB521301</strain>
    </source>
</reference>
<dbReference type="RefSeq" id="WP_038080762.1">
    <property type="nucleotide sequence ID" value="NZ_JHEG04000001.1"/>
</dbReference>
<name>A0A0C1N288_9CYAN</name>
<dbReference type="GO" id="GO:0008270">
    <property type="term" value="F:zinc ion binding"/>
    <property type="evidence" value="ECO:0007669"/>
    <property type="project" value="UniProtKB-KW"/>
</dbReference>
<protein>
    <recommendedName>
        <fullName evidence="3">SWIM-type domain-containing protein</fullName>
    </recommendedName>
</protein>
<gene>
    <name evidence="5" type="ORF">DA73_0229580</name>
    <name evidence="4" type="ORF">DA73_0400009385</name>
</gene>
<keyword evidence="1" id="KW-0479">Metal-binding</keyword>
<keyword evidence="1" id="KW-0862">Zinc</keyword>
<proteinExistence type="predicted"/>
<comment type="caution">
    <text evidence="5">The sequence shown here is derived from an EMBL/GenBank/DDBJ whole genome shotgun (WGS) entry which is preliminary data.</text>
</comment>
<keyword evidence="1" id="KW-0863">Zinc-finger</keyword>
<reference evidence="5" key="1">
    <citation type="journal article" date="2015" name="Genome Announc.">
        <title>Draft Genome Sequence of Tolypothrix boutellei Strain VB521301.</title>
        <authorList>
            <person name="Chandrababunaidu M.M."/>
            <person name="Singh D."/>
            <person name="Sen D."/>
            <person name="Bhan S."/>
            <person name="Das S."/>
            <person name="Gupta A."/>
            <person name="Adhikary S.P."/>
            <person name="Tripathy S."/>
        </authorList>
    </citation>
    <scope>NUCLEOTIDE SEQUENCE</scope>
    <source>
        <strain evidence="5">VB521301</strain>
    </source>
</reference>
<keyword evidence="6" id="KW-1185">Reference proteome</keyword>